<evidence type="ECO:0000256" key="3">
    <source>
        <dbReference type="ARBA" id="ARBA00045001"/>
    </source>
</evidence>
<keyword evidence="4" id="KW-0812">Transmembrane</keyword>
<feature type="signal peptide" evidence="5">
    <location>
        <begin position="1"/>
        <end position="24"/>
    </location>
</feature>
<evidence type="ECO:0000256" key="4">
    <source>
        <dbReference type="SAM" id="Phobius"/>
    </source>
</evidence>
<organism evidence="6 7">
    <name type="scientific">Marinobacterium alkalitolerans</name>
    <dbReference type="NCBI Taxonomy" id="1542925"/>
    <lineage>
        <taxon>Bacteria</taxon>
        <taxon>Pseudomonadati</taxon>
        <taxon>Pseudomonadota</taxon>
        <taxon>Gammaproteobacteria</taxon>
        <taxon>Oceanospirillales</taxon>
        <taxon>Oceanospirillaceae</taxon>
        <taxon>Marinobacterium</taxon>
    </lineage>
</organism>
<protein>
    <recommendedName>
        <fullName evidence="2">Signaling pathway modulator ZraP</fullName>
    </recommendedName>
    <alternativeName>
        <fullName evidence="3">Zinc resistance-associated protein</fullName>
    </alternativeName>
</protein>
<keyword evidence="4" id="KW-0472">Membrane</keyword>
<name>A0ABS3Z962_9GAMM</name>
<gene>
    <name evidence="6" type="ORF">H9C73_03800</name>
</gene>
<feature type="chain" id="PRO_5045363599" description="Signaling pathway modulator ZraP" evidence="5">
    <location>
        <begin position="25"/>
        <end position="205"/>
    </location>
</feature>
<reference evidence="6 7" key="1">
    <citation type="submission" date="2020-09" db="EMBL/GenBank/DDBJ databases">
        <authorList>
            <person name="Tanuku N.R.S."/>
        </authorList>
    </citation>
    <scope>NUCLEOTIDE SEQUENCE [LARGE SCALE GENOMIC DNA]</scope>
    <source>
        <strain evidence="6 7">AK62</strain>
    </source>
</reference>
<evidence type="ECO:0000256" key="1">
    <source>
        <dbReference type="ARBA" id="ARBA00044945"/>
    </source>
</evidence>
<evidence type="ECO:0000256" key="2">
    <source>
        <dbReference type="ARBA" id="ARBA00044983"/>
    </source>
</evidence>
<comment type="caution">
    <text evidence="6">The sequence shown here is derived from an EMBL/GenBank/DDBJ whole genome shotgun (WGS) entry which is preliminary data.</text>
</comment>
<accession>A0ABS3Z962</accession>
<proteinExistence type="inferred from homology"/>
<sequence length="205" mass="22917">MFNQWRSGALMLLISASLSSPAVAQHHMGSTQGMGPGMMQGQSSMPGYGMGYGYGMGMMQGYGPMMGPGMMMGGPMMGGMGMIMGGPMMGGMGMMPCPMQYGNNAGIELTAQQQEQMQAIQEKHWQVHQDHMTSMQQHHARMQSLWQDGKPDNRDILDAHRDMQKLQLEMLEQRLKLQDEMEAILTDEQRESLHRMYKRGYPSSQ</sequence>
<dbReference type="Pfam" id="PF13801">
    <property type="entry name" value="Metal_resist"/>
    <property type="match status" value="1"/>
</dbReference>
<dbReference type="RefSeq" id="WP_209286466.1">
    <property type="nucleotide sequence ID" value="NZ_JACVEW010000004.1"/>
</dbReference>
<comment type="similarity">
    <text evidence="1">Belongs to the ZraP family.</text>
</comment>
<feature type="transmembrane region" description="Helical" evidence="4">
    <location>
        <begin position="65"/>
        <end position="85"/>
    </location>
</feature>
<evidence type="ECO:0000313" key="6">
    <source>
        <dbReference type="EMBL" id="MBP0047850.1"/>
    </source>
</evidence>
<keyword evidence="7" id="KW-1185">Reference proteome</keyword>
<evidence type="ECO:0000313" key="7">
    <source>
        <dbReference type="Proteomes" id="UP000810171"/>
    </source>
</evidence>
<dbReference type="Gene3D" id="1.20.120.1490">
    <property type="match status" value="1"/>
</dbReference>
<keyword evidence="5" id="KW-0732">Signal</keyword>
<keyword evidence="4" id="KW-1133">Transmembrane helix</keyword>
<dbReference type="EMBL" id="JACVEW010000004">
    <property type="protein sequence ID" value="MBP0047850.1"/>
    <property type="molecule type" value="Genomic_DNA"/>
</dbReference>
<evidence type="ECO:0000256" key="5">
    <source>
        <dbReference type="SAM" id="SignalP"/>
    </source>
</evidence>
<dbReference type="InterPro" id="IPR025961">
    <property type="entry name" value="Metal_resist"/>
</dbReference>
<dbReference type="Proteomes" id="UP000810171">
    <property type="component" value="Unassembled WGS sequence"/>
</dbReference>